<evidence type="ECO:0000256" key="4">
    <source>
        <dbReference type="ARBA" id="ARBA00022679"/>
    </source>
</evidence>
<evidence type="ECO:0000256" key="5">
    <source>
        <dbReference type="ARBA" id="ARBA00022691"/>
    </source>
</evidence>
<evidence type="ECO:0000259" key="9">
    <source>
        <dbReference type="Pfam" id="PF12161"/>
    </source>
</evidence>
<evidence type="ECO:0000256" key="6">
    <source>
        <dbReference type="ARBA" id="ARBA00022747"/>
    </source>
</evidence>
<sequence length="514" mass="57482">MKIMRSAAETKSNIAKLNLEPNSNFFSSGLRQKVDQLMNMLYAGGVNNPMDSIEQISYLLFLRLLSEKDEQLAQLDKKYKRVFSGQWSKYAWGNFVTLTGDNLFNAVRDAIEKLHELPSLSETGKLLFSRATLKIYDRPTLRAVIQGIHELDLAAHEGHDFKGDMYEYLLSQLSASGTNGQFRTPRHIIDMIVALVNPQPGHRICDPACGTAGFLISAFNYILRQHTKPADLKRGLLDGSLLKPAQWKFLEEQAITGFDNDANMVKLSILNLYLHQLEKAQIQMMNPLTTGIGGAYPGQRFDIILANPPFAGKVQDESILSDLNYKLNTRATELLFLKWFIDHLAPGGRAGVIVPNGVLFGANNAASSLREMLVLECELQAVISLPSGVFKPYSGVGTAVLIFRKTGAGIKPTQSVWFYEISADGFNLSDTRAPIDDNDIPDLLEKWHSRAEGKNSFLVSVADLKAKNYELLISRYRQQVTQIENHDKPRDIVDEVLNLEAKIIKLAQSLREKL</sequence>
<evidence type="ECO:0000256" key="1">
    <source>
        <dbReference type="ARBA" id="ARBA00006594"/>
    </source>
</evidence>
<dbReference type="GO" id="GO:0032259">
    <property type="term" value="P:methylation"/>
    <property type="evidence" value="ECO:0007669"/>
    <property type="project" value="UniProtKB-KW"/>
</dbReference>
<dbReference type="InterPro" id="IPR002052">
    <property type="entry name" value="DNA_methylase_N6_adenine_CS"/>
</dbReference>
<gene>
    <name evidence="10" type="ORF">COV74_01250</name>
</gene>
<dbReference type="GO" id="GO:0009307">
    <property type="term" value="P:DNA restriction-modification system"/>
    <property type="evidence" value="ECO:0007669"/>
    <property type="project" value="UniProtKB-KW"/>
</dbReference>
<dbReference type="InterPro" id="IPR051537">
    <property type="entry name" value="DNA_Adenine_Mtase"/>
</dbReference>
<proteinExistence type="inferred from homology"/>
<evidence type="ECO:0000256" key="7">
    <source>
        <dbReference type="ARBA" id="ARBA00047942"/>
    </source>
</evidence>
<dbReference type="GO" id="GO:0008170">
    <property type="term" value="F:N-methyltransferase activity"/>
    <property type="evidence" value="ECO:0007669"/>
    <property type="project" value="InterPro"/>
</dbReference>
<keyword evidence="4 10" id="KW-0808">Transferase</keyword>
<dbReference type="Gene3D" id="3.40.50.150">
    <property type="entry name" value="Vaccinia Virus protein VP39"/>
    <property type="match status" value="1"/>
</dbReference>
<dbReference type="AlphaFoldDB" id="A0A2H0LS32"/>
<dbReference type="SMR" id="A0A2H0LS32"/>
<dbReference type="PANTHER" id="PTHR42933:SF3">
    <property type="entry name" value="TYPE I RESTRICTION ENZYME MJAVIII METHYLASE SUBUNIT"/>
    <property type="match status" value="1"/>
</dbReference>
<dbReference type="GO" id="GO:0003677">
    <property type="term" value="F:DNA binding"/>
    <property type="evidence" value="ECO:0007669"/>
    <property type="project" value="InterPro"/>
</dbReference>
<name>A0A2H0LS32_9BACT</name>
<dbReference type="PROSITE" id="PS00092">
    <property type="entry name" value="N6_MTASE"/>
    <property type="match status" value="1"/>
</dbReference>
<feature type="domain" description="N6 adenine-specific DNA methyltransferase N-terminal" evidence="9">
    <location>
        <begin position="30"/>
        <end position="146"/>
    </location>
</feature>
<keyword evidence="5" id="KW-0949">S-adenosyl-L-methionine</keyword>
<organism evidence="10 11">
    <name type="scientific">Candidatus Abzuiibacterium crystallinum</name>
    <dbReference type="NCBI Taxonomy" id="1974748"/>
    <lineage>
        <taxon>Bacteria</taxon>
        <taxon>Pseudomonadati</taxon>
        <taxon>Candidatus Omnitrophota</taxon>
        <taxon>Candidatus Abzuiibacterium</taxon>
    </lineage>
</organism>
<dbReference type="Proteomes" id="UP000230859">
    <property type="component" value="Unassembled WGS sequence"/>
</dbReference>
<dbReference type="SUPFAM" id="SSF53335">
    <property type="entry name" value="S-adenosyl-L-methionine-dependent methyltransferases"/>
    <property type="match status" value="1"/>
</dbReference>
<dbReference type="Pfam" id="PF02384">
    <property type="entry name" value="N6_Mtase"/>
    <property type="match status" value="1"/>
</dbReference>
<protein>
    <recommendedName>
        <fullName evidence="2">site-specific DNA-methyltransferase (adenine-specific)</fullName>
        <ecNumber evidence="2">2.1.1.72</ecNumber>
    </recommendedName>
</protein>
<dbReference type="InterPro" id="IPR003356">
    <property type="entry name" value="DNA_methylase_A-5"/>
</dbReference>
<dbReference type="InterPro" id="IPR022749">
    <property type="entry name" value="D12N6_MeTrfase_N"/>
</dbReference>
<dbReference type="Gene3D" id="1.20.1260.30">
    <property type="match status" value="1"/>
</dbReference>
<evidence type="ECO:0000259" key="8">
    <source>
        <dbReference type="Pfam" id="PF02384"/>
    </source>
</evidence>
<dbReference type="PANTHER" id="PTHR42933">
    <property type="entry name" value="SLR6095 PROTEIN"/>
    <property type="match status" value="1"/>
</dbReference>
<reference evidence="10 11" key="1">
    <citation type="submission" date="2017-09" db="EMBL/GenBank/DDBJ databases">
        <title>Depth-based differentiation of microbial function through sediment-hosted aquifers and enrichment of novel symbionts in the deep terrestrial subsurface.</title>
        <authorList>
            <person name="Probst A.J."/>
            <person name="Ladd B."/>
            <person name="Jarett J.K."/>
            <person name="Geller-Mcgrath D.E."/>
            <person name="Sieber C.M."/>
            <person name="Emerson J.B."/>
            <person name="Anantharaman K."/>
            <person name="Thomas B.C."/>
            <person name="Malmstrom R."/>
            <person name="Stieglmeier M."/>
            <person name="Klingl A."/>
            <person name="Woyke T."/>
            <person name="Ryan C.M."/>
            <person name="Banfield J.F."/>
        </authorList>
    </citation>
    <scope>NUCLEOTIDE SEQUENCE [LARGE SCALE GENOMIC DNA]</scope>
    <source>
        <strain evidence="10">CG11_big_fil_rev_8_21_14_0_20_45_26</strain>
    </source>
</reference>
<keyword evidence="3 10" id="KW-0489">Methyltransferase</keyword>
<comment type="caution">
    <text evidence="10">The sequence shown here is derived from an EMBL/GenBank/DDBJ whole genome shotgun (WGS) entry which is preliminary data.</text>
</comment>
<feature type="domain" description="DNA methylase adenine-specific" evidence="8">
    <location>
        <begin position="159"/>
        <end position="482"/>
    </location>
</feature>
<accession>A0A2H0LS32</accession>
<dbReference type="PRINTS" id="PR00507">
    <property type="entry name" value="N12N6MTFRASE"/>
</dbReference>
<dbReference type="EC" id="2.1.1.72" evidence="2"/>
<dbReference type="Pfam" id="PF12161">
    <property type="entry name" value="HsdM_N"/>
    <property type="match status" value="1"/>
</dbReference>
<evidence type="ECO:0000313" key="10">
    <source>
        <dbReference type="EMBL" id="PIQ87177.1"/>
    </source>
</evidence>
<dbReference type="InterPro" id="IPR038333">
    <property type="entry name" value="T1MK-like_N_sf"/>
</dbReference>
<dbReference type="GO" id="GO:0009007">
    <property type="term" value="F:site-specific DNA-methyltransferase (adenine-specific) activity"/>
    <property type="evidence" value="ECO:0007669"/>
    <property type="project" value="UniProtKB-EC"/>
</dbReference>
<evidence type="ECO:0000256" key="2">
    <source>
        <dbReference type="ARBA" id="ARBA00011900"/>
    </source>
</evidence>
<evidence type="ECO:0000256" key="3">
    <source>
        <dbReference type="ARBA" id="ARBA00022603"/>
    </source>
</evidence>
<dbReference type="InterPro" id="IPR029063">
    <property type="entry name" value="SAM-dependent_MTases_sf"/>
</dbReference>
<comment type="catalytic activity">
    <reaction evidence="7">
        <text>a 2'-deoxyadenosine in DNA + S-adenosyl-L-methionine = an N(6)-methyl-2'-deoxyadenosine in DNA + S-adenosyl-L-homocysteine + H(+)</text>
        <dbReference type="Rhea" id="RHEA:15197"/>
        <dbReference type="Rhea" id="RHEA-COMP:12418"/>
        <dbReference type="Rhea" id="RHEA-COMP:12419"/>
        <dbReference type="ChEBI" id="CHEBI:15378"/>
        <dbReference type="ChEBI" id="CHEBI:57856"/>
        <dbReference type="ChEBI" id="CHEBI:59789"/>
        <dbReference type="ChEBI" id="CHEBI:90615"/>
        <dbReference type="ChEBI" id="CHEBI:90616"/>
        <dbReference type="EC" id="2.1.1.72"/>
    </reaction>
</comment>
<dbReference type="EMBL" id="PCVY01000016">
    <property type="protein sequence ID" value="PIQ87177.1"/>
    <property type="molecule type" value="Genomic_DNA"/>
</dbReference>
<comment type="similarity">
    <text evidence="1">Belongs to the N(4)/N(6)-methyltransferase family.</text>
</comment>
<keyword evidence="6" id="KW-0680">Restriction system</keyword>
<evidence type="ECO:0000313" key="11">
    <source>
        <dbReference type="Proteomes" id="UP000230859"/>
    </source>
</evidence>